<organism evidence="1">
    <name type="scientific">marine sediment metagenome</name>
    <dbReference type="NCBI Taxonomy" id="412755"/>
    <lineage>
        <taxon>unclassified sequences</taxon>
        <taxon>metagenomes</taxon>
        <taxon>ecological metagenomes</taxon>
    </lineage>
</organism>
<proteinExistence type="predicted"/>
<gene>
    <name evidence="1" type="ORF">LCGC14_1200890</name>
</gene>
<reference evidence="1" key="1">
    <citation type="journal article" date="2015" name="Nature">
        <title>Complex archaea that bridge the gap between prokaryotes and eukaryotes.</title>
        <authorList>
            <person name="Spang A."/>
            <person name="Saw J.H."/>
            <person name="Jorgensen S.L."/>
            <person name="Zaremba-Niedzwiedzka K."/>
            <person name="Martijn J."/>
            <person name="Lind A.E."/>
            <person name="van Eijk R."/>
            <person name="Schleper C."/>
            <person name="Guy L."/>
            <person name="Ettema T.J."/>
        </authorList>
    </citation>
    <scope>NUCLEOTIDE SEQUENCE</scope>
</reference>
<protein>
    <submittedName>
        <fullName evidence="1">Uncharacterized protein</fullName>
    </submittedName>
</protein>
<comment type="caution">
    <text evidence="1">The sequence shown here is derived from an EMBL/GenBank/DDBJ whole genome shotgun (WGS) entry which is preliminary data.</text>
</comment>
<name>A0A0F9LLC2_9ZZZZ</name>
<evidence type="ECO:0000313" key="1">
    <source>
        <dbReference type="EMBL" id="KKM94183.1"/>
    </source>
</evidence>
<sequence>MTSNREKQNKYCEPWADITADIVVGLAVRTKDGRMIYGPPKNEELRARALACVNALAGCPDPLAFVEAIRGLANSLLDADTNLRACDIAPALSWLKVKS</sequence>
<dbReference type="AlphaFoldDB" id="A0A0F9LLC2"/>
<accession>A0A0F9LLC2</accession>
<dbReference type="EMBL" id="LAZR01006170">
    <property type="protein sequence ID" value="KKM94183.1"/>
    <property type="molecule type" value="Genomic_DNA"/>
</dbReference>